<dbReference type="CDD" id="cd03064">
    <property type="entry name" value="TRX_Fd_NuoE"/>
    <property type="match status" value="1"/>
</dbReference>
<evidence type="ECO:0000256" key="4">
    <source>
        <dbReference type="ARBA" id="ARBA00023004"/>
    </source>
</evidence>
<dbReference type="RefSeq" id="WP_093797628.1">
    <property type="nucleotide sequence ID" value="NZ_CP155571.1"/>
</dbReference>
<comment type="cofactor">
    <cofactor evidence="6">
        <name>[2Fe-2S] cluster</name>
        <dbReference type="ChEBI" id="CHEBI:190135"/>
    </cofactor>
</comment>
<dbReference type="PIRSF" id="PIRSF000216">
    <property type="entry name" value="NADH_DH_24kDa"/>
    <property type="match status" value="1"/>
</dbReference>
<evidence type="ECO:0000313" key="8">
    <source>
        <dbReference type="Proteomes" id="UP000216052"/>
    </source>
</evidence>
<dbReference type="GO" id="GO:0050583">
    <property type="term" value="F:hydrogen dehydrogenase (NADP+) activity"/>
    <property type="evidence" value="ECO:0007669"/>
    <property type="project" value="UniProtKB-EC"/>
</dbReference>
<dbReference type="InterPro" id="IPR002023">
    <property type="entry name" value="NuoE-like"/>
</dbReference>
<evidence type="ECO:0000256" key="3">
    <source>
        <dbReference type="ARBA" id="ARBA00022723"/>
    </source>
</evidence>
<keyword evidence="3" id="KW-0479">Metal-binding</keyword>
<dbReference type="EMBL" id="CP155571">
    <property type="protein sequence ID" value="XFO72241.1"/>
    <property type="molecule type" value="Genomic_DNA"/>
</dbReference>
<dbReference type="Pfam" id="PF01257">
    <property type="entry name" value="2Fe-2S_thioredx"/>
    <property type="match status" value="1"/>
</dbReference>
<dbReference type="Gene3D" id="3.40.30.10">
    <property type="entry name" value="Glutaredoxin"/>
    <property type="match status" value="1"/>
</dbReference>
<keyword evidence="7" id="KW-0560">Oxidoreductase</keyword>
<reference evidence="7" key="1">
    <citation type="submission" date="2024-05" db="EMBL/GenBank/DDBJ databases">
        <title>Isolation and characterization of Sporomusa carbonis sp. nov., a carboxydotrophic hydrogenogen in the genus of Sporomusa isolated from a charcoal burning pile.</title>
        <authorList>
            <person name="Boeer T."/>
            <person name="Rosenbaum F."/>
            <person name="Eysell L."/>
            <person name="Mueller V."/>
            <person name="Daniel R."/>
            <person name="Poehlein A."/>
        </authorList>
    </citation>
    <scope>NUCLEOTIDE SEQUENCE [LARGE SCALE GENOMIC DNA]</scope>
    <source>
        <strain evidence="7">DSM 3132</strain>
    </source>
</reference>
<organism evidence="7 8">
    <name type="scientific">Sporomusa acidovorans (strain ATCC 49682 / DSM 3132 / Mol)</name>
    <dbReference type="NCBI Taxonomy" id="1123286"/>
    <lineage>
        <taxon>Bacteria</taxon>
        <taxon>Bacillati</taxon>
        <taxon>Bacillota</taxon>
        <taxon>Negativicutes</taxon>
        <taxon>Selenomonadales</taxon>
        <taxon>Sporomusaceae</taxon>
        <taxon>Sporomusa</taxon>
    </lineage>
</organism>
<dbReference type="InterPro" id="IPR036249">
    <property type="entry name" value="Thioredoxin-like_sf"/>
</dbReference>
<dbReference type="InterPro" id="IPR028431">
    <property type="entry name" value="NADP_DH_HndA-like"/>
</dbReference>
<keyword evidence="4" id="KW-0408">Iron</keyword>
<keyword evidence="8" id="KW-1185">Reference proteome</keyword>
<proteinExistence type="inferred from homology"/>
<evidence type="ECO:0000256" key="5">
    <source>
        <dbReference type="ARBA" id="ARBA00023014"/>
    </source>
</evidence>
<dbReference type="EC" id="1.12.1.3" evidence="7"/>
<evidence type="ECO:0000256" key="6">
    <source>
        <dbReference type="ARBA" id="ARBA00034078"/>
    </source>
</evidence>
<name>A0ABZ3J2F2_SPOA4</name>
<dbReference type="PANTHER" id="PTHR43342">
    <property type="entry name" value="NADH-QUINONE OXIDOREDUCTASE, E SUBUNIT"/>
    <property type="match status" value="1"/>
</dbReference>
<protein>
    <submittedName>
        <fullName evidence="7">NADP-reducing hydrogenase subunit HndA</fullName>
        <ecNumber evidence="7">1.12.1.3</ecNumber>
    </submittedName>
</protein>
<evidence type="ECO:0000256" key="2">
    <source>
        <dbReference type="ARBA" id="ARBA00022714"/>
    </source>
</evidence>
<gene>
    <name evidence="7" type="primary">hndA_2</name>
    <name evidence="7" type="ORF">SPACI_022870</name>
</gene>
<comment type="similarity">
    <text evidence="1">Belongs to the complex I 24 kDa subunit family.</text>
</comment>
<dbReference type="Gene3D" id="1.10.10.1590">
    <property type="entry name" value="NADH-quinone oxidoreductase subunit E"/>
    <property type="match status" value="1"/>
</dbReference>
<dbReference type="InterPro" id="IPR041921">
    <property type="entry name" value="NuoE_N"/>
</dbReference>
<sequence>MINDAGDKWEKLPEIDKQLINILNQVQAEKGFIPRSVLIELADKAGIPEAQLQGLVSFFNSFRTRPAGMHKISVCYGTACYAKGAPLLYDRLKTELNLDDYEDTSADGFVTVDQVYCVGACSRAPLVVADGEIKSKMQSFQVPFLLENLRKKT</sequence>
<keyword evidence="5" id="KW-0411">Iron-sulfur</keyword>
<dbReference type="InterPro" id="IPR042128">
    <property type="entry name" value="NuoE_dom"/>
</dbReference>
<keyword evidence="2" id="KW-0001">2Fe-2S</keyword>
<dbReference type="PANTHER" id="PTHR43342:SF1">
    <property type="entry name" value="BIFURCATING [FEFE] HYDROGENASE GAMMA SUBUNIT"/>
    <property type="match status" value="1"/>
</dbReference>
<accession>A0ABZ3J2F2</accession>
<evidence type="ECO:0000313" key="7">
    <source>
        <dbReference type="EMBL" id="XFO72241.1"/>
    </source>
</evidence>
<dbReference type="SUPFAM" id="SSF52833">
    <property type="entry name" value="Thioredoxin-like"/>
    <property type="match status" value="1"/>
</dbReference>
<evidence type="ECO:0000256" key="1">
    <source>
        <dbReference type="ARBA" id="ARBA00010643"/>
    </source>
</evidence>
<dbReference type="Proteomes" id="UP000216052">
    <property type="component" value="Chromosome"/>
</dbReference>